<organism evidence="2 3">
    <name type="scientific">Durusdinium trenchii</name>
    <dbReference type="NCBI Taxonomy" id="1381693"/>
    <lineage>
        <taxon>Eukaryota</taxon>
        <taxon>Sar</taxon>
        <taxon>Alveolata</taxon>
        <taxon>Dinophyceae</taxon>
        <taxon>Suessiales</taxon>
        <taxon>Symbiodiniaceae</taxon>
        <taxon>Durusdinium</taxon>
    </lineage>
</organism>
<comment type="caution">
    <text evidence="2">The sequence shown here is derived from an EMBL/GenBank/DDBJ whole genome shotgun (WGS) entry which is preliminary data.</text>
</comment>
<keyword evidence="2" id="KW-0067">ATP-binding</keyword>
<reference evidence="2 3" key="1">
    <citation type="submission" date="2024-02" db="EMBL/GenBank/DDBJ databases">
        <authorList>
            <person name="Chen Y."/>
            <person name="Shah S."/>
            <person name="Dougan E. K."/>
            <person name="Thang M."/>
            <person name="Chan C."/>
        </authorList>
    </citation>
    <scope>NUCLEOTIDE SEQUENCE [LARGE SCALE GENOMIC DNA]</scope>
</reference>
<keyword evidence="2" id="KW-0347">Helicase</keyword>
<name>A0ABP0L993_9DINO</name>
<gene>
    <name evidence="2" type="ORF">SCF082_LOCUS21159</name>
</gene>
<keyword evidence="3" id="KW-1185">Reference proteome</keyword>
<accession>A0ABP0L993</accession>
<keyword evidence="2" id="KW-0378">Hydrolase</keyword>
<dbReference type="Proteomes" id="UP001642464">
    <property type="component" value="Unassembled WGS sequence"/>
</dbReference>
<feature type="region of interest" description="Disordered" evidence="1">
    <location>
        <begin position="144"/>
        <end position="165"/>
    </location>
</feature>
<evidence type="ECO:0000313" key="2">
    <source>
        <dbReference type="EMBL" id="CAK9035164.1"/>
    </source>
</evidence>
<protein>
    <submittedName>
        <fullName evidence="2">ATP-dependent RNA helicase A</fullName>
    </submittedName>
</protein>
<feature type="region of interest" description="Disordered" evidence="1">
    <location>
        <begin position="291"/>
        <end position="310"/>
    </location>
</feature>
<evidence type="ECO:0000256" key="1">
    <source>
        <dbReference type="SAM" id="MobiDB-lite"/>
    </source>
</evidence>
<dbReference type="GO" id="GO:0004386">
    <property type="term" value="F:helicase activity"/>
    <property type="evidence" value="ECO:0007669"/>
    <property type="project" value="UniProtKB-KW"/>
</dbReference>
<feature type="region of interest" description="Disordered" evidence="1">
    <location>
        <begin position="93"/>
        <end position="130"/>
    </location>
</feature>
<dbReference type="EMBL" id="CAXAMM010014969">
    <property type="protein sequence ID" value="CAK9035164.1"/>
    <property type="molecule type" value="Genomic_DNA"/>
</dbReference>
<sequence length="356" mass="38621">MRNDTKVMRTLCENLTYRVSTKSLSQRSIAASQQFRDFLANVGDLADRARLLPDSSIPGDRDTIRHDLGTLAGCEQLLIGRRFIDQLRAPKRPSGRAASVLSGPRTAEEEEEEAQAFGHPSDETERDDAEDGFDLEEELAAIDKIDEEELGLDDDEEAPEDLEDDEVPTGLVAGVALLFASARDEMISAVNSLPLKGRMVHKRVVVAKLRKSAQVAPRNVVLGLPDVMKKLAGRTPQHVCFPPEIVKELDPETVLAFHGLTCPGLRLPSLLHWMVPRLPQASLTRHVPSLKGARVKRDKSNGNSAENKNKCETVPVATGVDAASTTAKASTAILSQILLPATCYLAATAANILPSS</sequence>
<evidence type="ECO:0000313" key="3">
    <source>
        <dbReference type="Proteomes" id="UP001642464"/>
    </source>
</evidence>
<keyword evidence="2" id="KW-0547">Nucleotide-binding</keyword>
<proteinExistence type="predicted"/>